<evidence type="ECO:0000313" key="5">
    <source>
        <dbReference type="Proteomes" id="UP000177515"/>
    </source>
</evidence>
<dbReference type="InterPro" id="IPR000683">
    <property type="entry name" value="Gfo/Idh/MocA-like_OxRdtase_N"/>
</dbReference>
<proteinExistence type="predicted"/>
<reference evidence="4 5" key="1">
    <citation type="submission" date="2016-10" db="EMBL/GenBank/DDBJ databases">
        <title>Complete genome sequences of three Cupriavidus strains isolated from various Malaysian environments.</title>
        <authorList>
            <person name="Abdullah A.A.-A."/>
            <person name="Shafie N.A.H."/>
            <person name="Lau N.S."/>
        </authorList>
    </citation>
    <scope>NUCLEOTIDE SEQUENCE [LARGE SCALE GENOMIC DNA]</scope>
    <source>
        <strain evidence="4 5">USMAA1020</strain>
    </source>
</reference>
<dbReference type="InterPro" id="IPR055170">
    <property type="entry name" value="GFO_IDH_MocA-like_dom"/>
</dbReference>
<evidence type="ECO:0000259" key="3">
    <source>
        <dbReference type="Pfam" id="PF22725"/>
    </source>
</evidence>
<dbReference type="Gene3D" id="3.40.50.720">
    <property type="entry name" value="NAD(P)-binding Rossmann-like Domain"/>
    <property type="match status" value="1"/>
</dbReference>
<dbReference type="SUPFAM" id="SSF51735">
    <property type="entry name" value="NAD(P)-binding Rossmann-fold domains"/>
    <property type="match status" value="1"/>
</dbReference>
<protein>
    <recommendedName>
        <fullName evidence="6">Gfo/Idh/MocA family oxidoreductase</fullName>
    </recommendedName>
</protein>
<dbReference type="PANTHER" id="PTHR43818">
    <property type="entry name" value="BCDNA.GH03377"/>
    <property type="match status" value="1"/>
</dbReference>
<dbReference type="Pfam" id="PF01408">
    <property type="entry name" value="GFO_IDH_MocA"/>
    <property type="match status" value="1"/>
</dbReference>
<organism evidence="4 5">
    <name type="scientific">Cupriavidus malaysiensis</name>
    <dbReference type="NCBI Taxonomy" id="367825"/>
    <lineage>
        <taxon>Bacteria</taxon>
        <taxon>Pseudomonadati</taxon>
        <taxon>Pseudomonadota</taxon>
        <taxon>Betaproteobacteria</taxon>
        <taxon>Burkholderiales</taxon>
        <taxon>Burkholderiaceae</taxon>
        <taxon>Cupriavidus</taxon>
    </lineage>
</organism>
<feature type="domain" description="Gfo/Idh/MocA-like oxidoreductase N-terminal" evidence="2">
    <location>
        <begin position="21"/>
        <end position="124"/>
    </location>
</feature>
<feature type="domain" description="GFO/IDH/MocA-like oxidoreductase" evidence="3">
    <location>
        <begin position="134"/>
        <end position="245"/>
    </location>
</feature>
<dbReference type="Gene3D" id="3.30.360.10">
    <property type="entry name" value="Dihydrodipicolinate Reductase, domain 2"/>
    <property type="match status" value="1"/>
</dbReference>
<dbReference type="InterPro" id="IPR050463">
    <property type="entry name" value="Gfo/Idh/MocA_oxidrdct_glycsds"/>
</dbReference>
<dbReference type="Proteomes" id="UP000177515">
    <property type="component" value="Chromosome 2"/>
</dbReference>
<evidence type="ECO:0000313" key="4">
    <source>
        <dbReference type="EMBL" id="AOZ08562.1"/>
    </source>
</evidence>
<evidence type="ECO:0000256" key="1">
    <source>
        <dbReference type="ARBA" id="ARBA00023002"/>
    </source>
</evidence>
<dbReference type="SUPFAM" id="SSF55347">
    <property type="entry name" value="Glyceraldehyde-3-phosphate dehydrogenase-like, C-terminal domain"/>
    <property type="match status" value="1"/>
</dbReference>
<gene>
    <name evidence="4" type="ORF">BKK80_21695</name>
</gene>
<name>A0ABN4TMF7_9BURK</name>
<accession>A0ABN4TMF7</accession>
<sequence>MPIRIAAIDVSHWHSIYDAAYLKHLVQMEDVEVVALHDDDAEIAAKRARAVGVGAVYADHLAMLDSEQPDFVVALGRHDRMARRAHDLLDRGIDFLMEKPMGRNAAEVRGIVDKATARGAFVAVPLPQRDAPFMRKAREMLVEGRFGRLSHIYIRMNRFSSARYPAWDSAWMLDPEASAGGCLRNLGTHGLDALRVLVDEPWVVTAAQISNGALGQAVEDYASVLLRSESGVLATLEVGNAYPRRTTEGATNLPSRDRLLDGADGEWKICGQHALLMAKDGMLRIVGTDDETSLPGEPDGNPAFGMLRKTLDAWRAGGPPPASARDCLRAVELIDAAYGLADPLRR</sequence>
<dbReference type="InterPro" id="IPR036291">
    <property type="entry name" value="NAD(P)-bd_dom_sf"/>
</dbReference>
<dbReference type="EMBL" id="CP017755">
    <property type="protein sequence ID" value="AOZ08562.1"/>
    <property type="molecule type" value="Genomic_DNA"/>
</dbReference>
<dbReference type="Pfam" id="PF22725">
    <property type="entry name" value="GFO_IDH_MocA_C3"/>
    <property type="match status" value="1"/>
</dbReference>
<evidence type="ECO:0008006" key="6">
    <source>
        <dbReference type="Google" id="ProtNLM"/>
    </source>
</evidence>
<keyword evidence="1" id="KW-0560">Oxidoreductase</keyword>
<keyword evidence="5" id="KW-1185">Reference proteome</keyword>
<dbReference type="RefSeq" id="WP_071071187.1">
    <property type="nucleotide sequence ID" value="NZ_CP017755.1"/>
</dbReference>
<evidence type="ECO:0000259" key="2">
    <source>
        <dbReference type="Pfam" id="PF01408"/>
    </source>
</evidence>
<dbReference type="PANTHER" id="PTHR43818:SF11">
    <property type="entry name" value="BCDNA.GH03377"/>
    <property type="match status" value="1"/>
</dbReference>